<evidence type="ECO:0008006" key="3">
    <source>
        <dbReference type="Google" id="ProtNLM"/>
    </source>
</evidence>
<reference evidence="1" key="1">
    <citation type="submission" date="2011-02" db="EMBL/GenBank/DDBJ databases">
        <title>The genome of the leaf-cutting ant Acromyrmex echinatior suggests key adaptations to social evolution and fungus farming.</title>
        <authorList>
            <person name="Nygaard S."/>
            <person name="Zhang G."/>
        </authorList>
    </citation>
    <scope>NUCLEOTIDE SEQUENCE</scope>
</reference>
<dbReference type="OrthoDB" id="10063988at2759"/>
<evidence type="ECO:0000313" key="2">
    <source>
        <dbReference type="Proteomes" id="UP000007755"/>
    </source>
</evidence>
<protein>
    <recommendedName>
        <fullName evidence="3">CUB domain-containing protein</fullName>
    </recommendedName>
</protein>
<accession>F4X5A5</accession>
<organism evidence="2">
    <name type="scientific">Acromyrmex echinatior</name>
    <name type="common">Panamanian leafcutter ant</name>
    <name type="synonym">Acromyrmex octospinosus echinatior</name>
    <dbReference type="NCBI Taxonomy" id="103372"/>
    <lineage>
        <taxon>Eukaryota</taxon>
        <taxon>Metazoa</taxon>
        <taxon>Ecdysozoa</taxon>
        <taxon>Arthropoda</taxon>
        <taxon>Hexapoda</taxon>
        <taxon>Insecta</taxon>
        <taxon>Pterygota</taxon>
        <taxon>Neoptera</taxon>
        <taxon>Endopterygota</taxon>
        <taxon>Hymenoptera</taxon>
        <taxon>Apocrita</taxon>
        <taxon>Aculeata</taxon>
        <taxon>Formicoidea</taxon>
        <taxon>Formicidae</taxon>
        <taxon>Myrmicinae</taxon>
        <taxon>Acromyrmex</taxon>
    </lineage>
</organism>
<dbReference type="InParanoid" id="F4X5A5"/>
<dbReference type="STRING" id="103372.F4X5A5"/>
<dbReference type="EMBL" id="GL888703">
    <property type="protein sequence ID" value="EGI58368.1"/>
    <property type="molecule type" value="Genomic_DNA"/>
</dbReference>
<evidence type="ECO:0000313" key="1">
    <source>
        <dbReference type="EMBL" id="EGI58368.1"/>
    </source>
</evidence>
<proteinExistence type="predicted"/>
<sequence length="314" mass="35010">MVENERSAKEPRTRRRKTQYRAGNVKQNYRMKADRVDVQNRPTKLADRPPGLRVFQYVASIAEKHTTAPRQVDLWTQSTTGCACTFNASSNDCACCVPSGGCSCGAASPDRCAQCGLEQHCANMCNITLDSRQLFSKSDRGFGQIKSPYLQGPSRCTYRFVPDTGQRVELQIYRLVSIGRHNGTAKPSGIPKPRHTRARPLRPRSRTNFVAGGKGLRQALEKFLQFFDKALQPQPSRATTAKSELAYDAPSIIRAYSSSFCSRSGIRKTRATRKPEDVGAPNPEGRAMVVAMYVYVLDETQLGQVLRLDMHFIP</sequence>
<dbReference type="eggNOG" id="ENOG502S2AF">
    <property type="taxonomic scope" value="Eukaryota"/>
</dbReference>
<gene>
    <name evidence="1" type="ORF">G5I_13533</name>
</gene>
<name>F4X5A5_ACREC</name>
<dbReference type="Proteomes" id="UP000007755">
    <property type="component" value="Unassembled WGS sequence"/>
</dbReference>
<dbReference type="AlphaFoldDB" id="F4X5A5"/>
<keyword evidence="2" id="KW-1185">Reference proteome</keyword>